<accession>A0A0F8Y590</accession>
<dbReference type="AlphaFoldDB" id="A0A0F8Y590"/>
<organism evidence="1">
    <name type="scientific">marine sediment metagenome</name>
    <dbReference type="NCBI Taxonomy" id="412755"/>
    <lineage>
        <taxon>unclassified sequences</taxon>
        <taxon>metagenomes</taxon>
        <taxon>ecological metagenomes</taxon>
    </lineage>
</organism>
<gene>
    <name evidence="1" type="ORF">LCGC14_2940180</name>
</gene>
<dbReference type="EMBL" id="LAZR01058951">
    <property type="protein sequence ID" value="KKK68825.1"/>
    <property type="molecule type" value="Genomic_DNA"/>
</dbReference>
<reference evidence="1" key="1">
    <citation type="journal article" date="2015" name="Nature">
        <title>Complex archaea that bridge the gap between prokaryotes and eukaryotes.</title>
        <authorList>
            <person name="Spang A."/>
            <person name="Saw J.H."/>
            <person name="Jorgensen S.L."/>
            <person name="Zaremba-Niedzwiedzka K."/>
            <person name="Martijn J."/>
            <person name="Lind A.E."/>
            <person name="van Eijk R."/>
            <person name="Schleper C."/>
            <person name="Guy L."/>
            <person name="Ettema T.J."/>
        </authorList>
    </citation>
    <scope>NUCLEOTIDE SEQUENCE</scope>
</reference>
<sequence length="71" mass="8378">MTMDEFKEWRGDWKDREIISCGFLAHYDDGGLVLIKSRDMKDGQDQTLSQCLEIPKKMVRSVTLLKETRRK</sequence>
<protein>
    <submittedName>
        <fullName evidence="1">Uncharacterized protein</fullName>
    </submittedName>
</protein>
<name>A0A0F8Y590_9ZZZZ</name>
<comment type="caution">
    <text evidence="1">The sequence shown here is derived from an EMBL/GenBank/DDBJ whole genome shotgun (WGS) entry which is preliminary data.</text>
</comment>
<proteinExistence type="predicted"/>
<evidence type="ECO:0000313" key="1">
    <source>
        <dbReference type="EMBL" id="KKK68825.1"/>
    </source>
</evidence>